<evidence type="ECO:0000256" key="4">
    <source>
        <dbReference type="ARBA" id="ARBA00022723"/>
    </source>
</evidence>
<evidence type="ECO:0000256" key="10">
    <source>
        <dbReference type="ARBA" id="ARBA00023157"/>
    </source>
</evidence>
<dbReference type="PANTHER" id="PTHR35457:SF1">
    <property type="entry name" value="HEME A SYNTHASE"/>
    <property type="match status" value="1"/>
</dbReference>
<keyword evidence="2" id="KW-1003">Cell membrane</keyword>
<feature type="transmembrane region" description="Helical" evidence="12">
    <location>
        <begin position="264"/>
        <end position="282"/>
    </location>
</feature>
<evidence type="ECO:0000256" key="5">
    <source>
        <dbReference type="ARBA" id="ARBA00022989"/>
    </source>
</evidence>
<dbReference type="InterPro" id="IPR003780">
    <property type="entry name" value="COX15/CtaA_fam"/>
</dbReference>
<dbReference type="GO" id="GO:0016491">
    <property type="term" value="F:oxidoreductase activity"/>
    <property type="evidence" value="ECO:0007669"/>
    <property type="project" value="UniProtKB-KW"/>
</dbReference>
<protein>
    <submittedName>
        <fullName evidence="13">Cytochrome c oxidase assembly protein subunit 15</fullName>
    </submittedName>
</protein>
<gene>
    <name evidence="13" type="ORF">FB562_1116</name>
</gene>
<feature type="transmembrane region" description="Helical" evidence="12">
    <location>
        <begin position="210"/>
        <end position="235"/>
    </location>
</feature>
<dbReference type="PANTHER" id="PTHR35457">
    <property type="entry name" value="HEME A SYNTHASE"/>
    <property type="match status" value="1"/>
</dbReference>
<evidence type="ECO:0000256" key="2">
    <source>
        <dbReference type="ARBA" id="ARBA00022475"/>
    </source>
</evidence>
<evidence type="ECO:0000256" key="12">
    <source>
        <dbReference type="SAM" id="Phobius"/>
    </source>
</evidence>
<sequence>MNKETGSDPGICVDTPALAVFLNGSILYGVAAKVTKDGKTVSSASDLAVKTPQKAATALPKAILVFAWLSLIAEVVIIGTGGAVRLTGSGLGCPTWPTCTPESLVPTAEMGIHGVIEFSNRMMSMVVGLLALVVLVLVWRLRATRRDLFVLAAIVLGGVVAQGIVGGISVLTGLNPFIVGFHYVASLALVCVTAAFLVQAYSPVGPRVRVVPSWFAGIAHATSLVVAVTIGVGVLTTGSGPHSGDATAGRTGFNVEILEHLHAWPAYLAFALTIVLVVAAAVRRLPVLGWAAALLAVELVQIAVGLFQARNGLPELVVGVHMILASLLAAVMTVVLLRMKRAAPAE</sequence>
<feature type="transmembrane region" description="Helical" evidence="12">
    <location>
        <begin position="148"/>
        <end position="171"/>
    </location>
</feature>
<dbReference type="GO" id="GO:0016020">
    <property type="term" value="C:membrane"/>
    <property type="evidence" value="ECO:0007669"/>
    <property type="project" value="UniProtKB-SubCell"/>
</dbReference>
<evidence type="ECO:0000256" key="11">
    <source>
        <dbReference type="ARBA" id="ARBA00023444"/>
    </source>
</evidence>
<keyword evidence="3 12" id="KW-0812">Transmembrane</keyword>
<comment type="pathway">
    <text evidence="11">Porphyrin-containing compound metabolism.</text>
</comment>
<dbReference type="OrthoDB" id="5241540at2"/>
<feature type="transmembrane region" description="Helical" evidence="12">
    <location>
        <begin position="122"/>
        <end position="141"/>
    </location>
</feature>
<evidence type="ECO:0000256" key="6">
    <source>
        <dbReference type="ARBA" id="ARBA00023002"/>
    </source>
</evidence>
<dbReference type="EMBL" id="VFOM01000001">
    <property type="protein sequence ID" value="TQL48035.1"/>
    <property type="molecule type" value="Genomic_DNA"/>
</dbReference>
<keyword evidence="5 12" id="KW-1133">Transmembrane helix</keyword>
<feature type="transmembrane region" description="Helical" evidence="12">
    <location>
        <begin position="62"/>
        <end position="84"/>
    </location>
</feature>
<dbReference type="GO" id="GO:0006784">
    <property type="term" value="P:heme A biosynthetic process"/>
    <property type="evidence" value="ECO:0007669"/>
    <property type="project" value="InterPro"/>
</dbReference>
<feature type="transmembrane region" description="Helical" evidence="12">
    <location>
        <begin position="289"/>
        <end position="310"/>
    </location>
</feature>
<dbReference type="Pfam" id="PF02628">
    <property type="entry name" value="COX15-CtaA"/>
    <property type="match status" value="1"/>
</dbReference>
<proteinExistence type="predicted"/>
<keyword evidence="14" id="KW-1185">Reference proteome</keyword>
<dbReference type="GO" id="GO:0046872">
    <property type="term" value="F:metal ion binding"/>
    <property type="evidence" value="ECO:0007669"/>
    <property type="project" value="UniProtKB-KW"/>
</dbReference>
<evidence type="ECO:0000256" key="7">
    <source>
        <dbReference type="ARBA" id="ARBA00023004"/>
    </source>
</evidence>
<name>A0A542YIW4_9MICO</name>
<evidence type="ECO:0000256" key="3">
    <source>
        <dbReference type="ARBA" id="ARBA00022692"/>
    </source>
</evidence>
<keyword evidence="4" id="KW-0479">Metal-binding</keyword>
<feature type="transmembrane region" description="Helical" evidence="12">
    <location>
        <begin position="316"/>
        <end position="337"/>
    </location>
</feature>
<dbReference type="InterPro" id="IPR050450">
    <property type="entry name" value="COX15/CtaA_HemeA_synthase"/>
</dbReference>
<keyword evidence="7" id="KW-0408">Iron</keyword>
<comment type="caution">
    <text evidence="13">The sequence shown here is derived from an EMBL/GenBank/DDBJ whole genome shotgun (WGS) entry which is preliminary data.</text>
</comment>
<keyword evidence="10" id="KW-1015">Disulfide bond</keyword>
<reference evidence="13 14" key="1">
    <citation type="submission" date="2019-06" db="EMBL/GenBank/DDBJ databases">
        <title>Sequencing the genomes of 1000 actinobacteria strains.</title>
        <authorList>
            <person name="Klenk H.-P."/>
        </authorList>
    </citation>
    <scope>NUCLEOTIDE SEQUENCE [LARGE SCALE GENOMIC DNA]</scope>
    <source>
        <strain evidence="13 14">DSM 26477</strain>
    </source>
</reference>
<dbReference type="Proteomes" id="UP000317998">
    <property type="component" value="Unassembled WGS sequence"/>
</dbReference>
<dbReference type="AlphaFoldDB" id="A0A542YIW4"/>
<accession>A0A542YIW4</accession>
<keyword evidence="9 12" id="KW-0472">Membrane</keyword>
<feature type="transmembrane region" description="Helical" evidence="12">
    <location>
        <begin position="177"/>
        <end position="198"/>
    </location>
</feature>
<evidence type="ECO:0000256" key="9">
    <source>
        <dbReference type="ARBA" id="ARBA00023136"/>
    </source>
</evidence>
<comment type="subcellular location">
    <subcellularLocation>
        <location evidence="1">Membrane</location>
        <topology evidence="1">Multi-pass membrane protein</topology>
    </subcellularLocation>
</comment>
<organism evidence="13 14">
    <name type="scientific">Homoserinimonas aerilata</name>
    <dbReference type="NCBI Taxonomy" id="1162970"/>
    <lineage>
        <taxon>Bacteria</taxon>
        <taxon>Bacillati</taxon>
        <taxon>Actinomycetota</taxon>
        <taxon>Actinomycetes</taxon>
        <taxon>Micrococcales</taxon>
        <taxon>Microbacteriaceae</taxon>
        <taxon>Homoserinimonas</taxon>
    </lineage>
</organism>
<evidence type="ECO:0000256" key="1">
    <source>
        <dbReference type="ARBA" id="ARBA00004141"/>
    </source>
</evidence>
<evidence type="ECO:0000256" key="8">
    <source>
        <dbReference type="ARBA" id="ARBA00023133"/>
    </source>
</evidence>
<evidence type="ECO:0000313" key="13">
    <source>
        <dbReference type="EMBL" id="TQL48035.1"/>
    </source>
</evidence>
<evidence type="ECO:0000313" key="14">
    <source>
        <dbReference type="Proteomes" id="UP000317998"/>
    </source>
</evidence>
<keyword evidence="8" id="KW-0350">Heme biosynthesis</keyword>
<keyword evidence="6" id="KW-0560">Oxidoreductase</keyword>